<keyword evidence="9" id="KW-1185">Reference proteome</keyword>
<dbReference type="RefSeq" id="WP_183225883.1">
    <property type="nucleotide sequence ID" value="NZ_BMPW01000032.1"/>
</dbReference>
<protein>
    <submittedName>
        <fullName evidence="8">Pilus assembly protein TadC</fullName>
    </submittedName>
</protein>
<dbReference type="Proteomes" id="UP000590749">
    <property type="component" value="Unassembled WGS sequence"/>
</dbReference>
<organism evidence="8 9">
    <name type="scientific">Actinoplanes campanulatus</name>
    <dbReference type="NCBI Taxonomy" id="113559"/>
    <lineage>
        <taxon>Bacteria</taxon>
        <taxon>Bacillati</taxon>
        <taxon>Actinomycetota</taxon>
        <taxon>Actinomycetes</taxon>
        <taxon>Micromonosporales</taxon>
        <taxon>Micromonosporaceae</taxon>
        <taxon>Actinoplanes</taxon>
    </lineage>
</organism>
<evidence type="ECO:0000256" key="1">
    <source>
        <dbReference type="ARBA" id="ARBA00004651"/>
    </source>
</evidence>
<keyword evidence="4 6" id="KW-1133">Transmembrane helix</keyword>
<comment type="caution">
    <text evidence="8">The sequence shown here is derived from an EMBL/GenBank/DDBJ whole genome shotgun (WGS) entry which is preliminary data.</text>
</comment>
<dbReference type="GO" id="GO:0005886">
    <property type="term" value="C:plasma membrane"/>
    <property type="evidence" value="ECO:0007669"/>
    <property type="project" value="UniProtKB-SubCell"/>
</dbReference>
<dbReference type="Gene3D" id="1.20.81.30">
    <property type="entry name" value="Type II secretion system (T2SS), domain F"/>
    <property type="match status" value="1"/>
</dbReference>
<gene>
    <name evidence="8" type="ORF">FHR83_007517</name>
</gene>
<dbReference type="EMBL" id="JACHXF010000021">
    <property type="protein sequence ID" value="MBB3099801.1"/>
    <property type="molecule type" value="Genomic_DNA"/>
</dbReference>
<evidence type="ECO:0000313" key="9">
    <source>
        <dbReference type="Proteomes" id="UP000590749"/>
    </source>
</evidence>
<name>A0A7W5APB0_9ACTN</name>
<evidence type="ECO:0000256" key="6">
    <source>
        <dbReference type="SAM" id="Phobius"/>
    </source>
</evidence>
<comment type="subcellular location">
    <subcellularLocation>
        <location evidence="1">Cell membrane</location>
        <topology evidence="1">Multi-pass membrane protein</topology>
    </subcellularLocation>
</comment>
<evidence type="ECO:0000256" key="2">
    <source>
        <dbReference type="ARBA" id="ARBA00022475"/>
    </source>
</evidence>
<keyword evidence="5 6" id="KW-0472">Membrane</keyword>
<proteinExistence type="predicted"/>
<evidence type="ECO:0000259" key="7">
    <source>
        <dbReference type="Pfam" id="PF00482"/>
    </source>
</evidence>
<keyword evidence="2" id="KW-1003">Cell membrane</keyword>
<dbReference type="InterPro" id="IPR042094">
    <property type="entry name" value="T2SS_GspF_sf"/>
</dbReference>
<evidence type="ECO:0000313" key="8">
    <source>
        <dbReference type="EMBL" id="MBB3099801.1"/>
    </source>
</evidence>
<accession>A0A7W5APB0</accession>
<dbReference type="PANTHER" id="PTHR35007:SF3">
    <property type="entry name" value="POSSIBLE CONSERVED ALANINE RICH MEMBRANE PROTEIN"/>
    <property type="match status" value="1"/>
</dbReference>
<sequence>MTGIVVAGCAALAAGLLMFPAGRRRLPRPRSGRPGGRRTGVLLSVLAGLAVAGLIGGRWGVPLGLAAGLGTERFLRAREPAELRQERAEALADLPLGADLLAAALQGGTSVDRSIAAVADAMGGPLGDRLQRVARSLRLGASPAEAWAHLAGVPQSERLVAAAVRSSASGGALAGALERFAGDLRAERAVENEAAAQRASVLIVLPLGLCFLPAFVLAGLVPSMVAILRDVL</sequence>
<feature type="domain" description="Type II secretion system protein GspF" evidence="7">
    <location>
        <begin position="99"/>
        <end position="218"/>
    </location>
</feature>
<feature type="transmembrane region" description="Helical" evidence="6">
    <location>
        <begin position="201"/>
        <end position="228"/>
    </location>
</feature>
<dbReference type="AlphaFoldDB" id="A0A7W5APB0"/>
<dbReference type="Pfam" id="PF00482">
    <property type="entry name" value="T2SSF"/>
    <property type="match status" value="1"/>
</dbReference>
<reference evidence="8 9" key="1">
    <citation type="submission" date="2020-08" db="EMBL/GenBank/DDBJ databases">
        <title>Genomic Encyclopedia of Type Strains, Phase III (KMG-III): the genomes of soil and plant-associated and newly described type strains.</title>
        <authorList>
            <person name="Whitman W."/>
        </authorList>
    </citation>
    <scope>NUCLEOTIDE SEQUENCE [LARGE SCALE GENOMIC DNA]</scope>
    <source>
        <strain evidence="8 9">CECT 3287</strain>
    </source>
</reference>
<evidence type="ECO:0000256" key="4">
    <source>
        <dbReference type="ARBA" id="ARBA00022989"/>
    </source>
</evidence>
<keyword evidence="3 6" id="KW-0812">Transmembrane</keyword>
<evidence type="ECO:0000256" key="3">
    <source>
        <dbReference type="ARBA" id="ARBA00022692"/>
    </source>
</evidence>
<feature type="transmembrane region" description="Helical" evidence="6">
    <location>
        <begin position="41"/>
        <end position="69"/>
    </location>
</feature>
<dbReference type="PANTHER" id="PTHR35007">
    <property type="entry name" value="INTEGRAL MEMBRANE PROTEIN-RELATED"/>
    <property type="match status" value="1"/>
</dbReference>
<evidence type="ECO:0000256" key="5">
    <source>
        <dbReference type="ARBA" id="ARBA00023136"/>
    </source>
</evidence>
<dbReference type="InterPro" id="IPR018076">
    <property type="entry name" value="T2SS_GspF_dom"/>
</dbReference>